<reference evidence="2" key="1">
    <citation type="submission" date="2020-11" db="EMBL/GenBank/DDBJ databases">
        <authorList>
            <consortium name="DOE Joint Genome Institute"/>
            <person name="Ahrendt S."/>
            <person name="Riley R."/>
            <person name="Andreopoulos W."/>
            <person name="Labutti K."/>
            <person name="Pangilinan J."/>
            <person name="Ruiz-Duenas F.J."/>
            <person name="Barrasa J.M."/>
            <person name="Sanchez-Garcia M."/>
            <person name="Camarero S."/>
            <person name="Miyauchi S."/>
            <person name="Serrano A."/>
            <person name="Linde D."/>
            <person name="Babiker R."/>
            <person name="Drula E."/>
            <person name="Ayuso-Fernandez I."/>
            <person name="Pacheco R."/>
            <person name="Padilla G."/>
            <person name="Ferreira P."/>
            <person name="Barriuso J."/>
            <person name="Kellner H."/>
            <person name="Castanera R."/>
            <person name="Alfaro M."/>
            <person name="Ramirez L."/>
            <person name="Pisabarro A.G."/>
            <person name="Kuo A."/>
            <person name="Tritt A."/>
            <person name="Lipzen A."/>
            <person name="He G."/>
            <person name="Yan M."/>
            <person name="Ng V."/>
            <person name="Cullen D."/>
            <person name="Martin F."/>
            <person name="Rosso M.-N."/>
            <person name="Henrissat B."/>
            <person name="Hibbett D."/>
            <person name="Martinez A.T."/>
            <person name="Grigoriev I.V."/>
        </authorList>
    </citation>
    <scope>NUCLEOTIDE SEQUENCE</scope>
    <source>
        <strain evidence="2">AH 40177</strain>
    </source>
</reference>
<keyword evidence="3" id="KW-1185">Reference proteome</keyword>
<proteinExistence type="predicted"/>
<feature type="compositionally biased region" description="Low complexity" evidence="1">
    <location>
        <begin position="87"/>
        <end position="98"/>
    </location>
</feature>
<name>A0A9P5PPJ3_9AGAR</name>
<organism evidence="2 3">
    <name type="scientific">Rhodocollybia butyracea</name>
    <dbReference type="NCBI Taxonomy" id="206335"/>
    <lineage>
        <taxon>Eukaryota</taxon>
        <taxon>Fungi</taxon>
        <taxon>Dikarya</taxon>
        <taxon>Basidiomycota</taxon>
        <taxon>Agaricomycotina</taxon>
        <taxon>Agaricomycetes</taxon>
        <taxon>Agaricomycetidae</taxon>
        <taxon>Agaricales</taxon>
        <taxon>Marasmiineae</taxon>
        <taxon>Omphalotaceae</taxon>
        <taxon>Rhodocollybia</taxon>
    </lineage>
</organism>
<evidence type="ECO:0000313" key="2">
    <source>
        <dbReference type="EMBL" id="KAF9066222.1"/>
    </source>
</evidence>
<gene>
    <name evidence="2" type="ORF">BDP27DRAFT_1424110</name>
</gene>
<dbReference type="OrthoDB" id="3093324at2759"/>
<protein>
    <submittedName>
        <fullName evidence="2">Uncharacterized protein</fullName>
    </submittedName>
</protein>
<accession>A0A9P5PPJ3</accession>
<evidence type="ECO:0000256" key="1">
    <source>
        <dbReference type="SAM" id="MobiDB-lite"/>
    </source>
</evidence>
<dbReference type="EMBL" id="JADNRY010000091">
    <property type="protein sequence ID" value="KAF9066222.1"/>
    <property type="molecule type" value="Genomic_DNA"/>
</dbReference>
<comment type="caution">
    <text evidence="2">The sequence shown here is derived from an EMBL/GenBank/DDBJ whole genome shotgun (WGS) entry which is preliminary data.</text>
</comment>
<dbReference type="AlphaFoldDB" id="A0A9P5PPJ3"/>
<evidence type="ECO:0000313" key="3">
    <source>
        <dbReference type="Proteomes" id="UP000772434"/>
    </source>
</evidence>
<dbReference type="Proteomes" id="UP000772434">
    <property type="component" value="Unassembled WGS sequence"/>
</dbReference>
<sequence>MAGAPVGEISEASILGSSCMDASDVSPDSTVITAMEHEYIDYDPVLPGSLPTMSGSPVLPLTTPSDPQVETQVDATRGLMEQESEHTSSITSSNDSSIAHSLVEEDNPIQPPLRHDYVPLPPWLSQRLQNVARLRALSSLQPVPAPLIISQLNAAPSPDAQLAWIQQAPTPHQFLQQHFPHFSVELNMLHSSEIKALSGYANYQDKVVTMHNGMTLTLANVYSWMDLNPGTFSNKRPRLYQLHTIFQELQELVDSGLAIPDLQASYRLWYPYQLSAIQLSNRNSQTWPVSVHYSMVDMFQAIPVLRTKIDAAKSSSIM</sequence>
<feature type="region of interest" description="Disordered" evidence="1">
    <location>
        <begin position="79"/>
        <end position="98"/>
    </location>
</feature>